<dbReference type="VEuPathDB" id="FungiDB:H257_11581"/>
<dbReference type="AlphaFoldDB" id="W4G165"/>
<dbReference type="OrthoDB" id="546383at2759"/>
<evidence type="ECO:0000313" key="1">
    <source>
        <dbReference type="EMBL" id="ETV73440.1"/>
    </source>
</evidence>
<protein>
    <submittedName>
        <fullName evidence="1">Uncharacterized protein</fullName>
    </submittedName>
</protein>
<dbReference type="RefSeq" id="XP_009836866.1">
    <property type="nucleotide sequence ID" value="XM_009838564.1"/>
</dbReference>
<reference evidence="1" key="1">
    <citation type="submission" date="2013-12" db="EMBL/GenBank/DDBJ databases">
        <title>The Genome Sequence of Aphanomyces astaci APO3.</title>
        <authorList>
            <consortium name="The Broad Institute Genomics Platform"/>
            <person name="Russ C."/>
            <person name="Tyler B."/>
            <person name="van West P."/>
            <person name="Dieguez-Uribeondo J."/>
            <person name="Young S.K."/>
            <person name="Zeng Q."/>
            <person name="Gargeya S."/>
            <person name="Fitzgerald M."/>
            <person name="Abouelleil A."/>
            <person name="Alvarado L."/>
            <person name="Chapman S.B."/>
            <person name="Gainer-Dewar J."/>
            <person name="Goldberg J."/>
            <person name="Griggs A."/>
            <person name="Gujja S."/>
            <person name="Hansen M."/>
            <person name="Howarth C."/>
            <person name="Imamovic A."/>
            <person name="Ireland A."/>
            <person name="Larimer J."/>
            <person name="McCowan C."/>
            <person name="Murphy C."/>
            <person name="Pearson M."/>
            <person name="Poon T.W."/>
            <person name="Priest M."/>
            <person name="Roberts A."/>
            <person name="Saif S."/>
            <person name="Shea T."/>
            <person name="Sykes S."/>
            <person name="Wortman J."/>
            <person name="Nusbaum C."/>
            <person name="Birren B."/>
        </authorList>
    </citation>
    <scope>NUCLEOTIDE SEQUENCE [LARGE SCALE GENOMIC DNA]</scope>
    <source>
        <strain evidence="1">APO3</strain>
    </source>
</reference>
<dbReference type="GeneID" id="20813577"/>
<sequence length="225" mass="25307">MSAASRGSRVHHVRKTPNPFFTTSSGIVGINLHEPTEFLAPTLDDHYVARPTDNNQSEEAKLVKFMYQTTTSSIGDGIERRESPMTQRMDKFSVKREIQQSGLVKIRSVSVISPEEVLARAKADLLHQDPTKQQAVDIQLIAAPRGEHPMYTTRYTPSNTTCEDYTRRRCSTRVVGEEKGAIQVTTERIVKPGTFTNSFNGFRFRDYGLNTAVTKSKICDQLDHS</sequence>
<dbReference type="EMBL" id="KI913148">
    <property type="protein sequence ID" value="ETV73440.1"/>
    <property type="molecule type" value="Genomic_DNA"/>
</dbReference>
<proteinExistence type="predicted"/>
<name>W4G165_APHAT</name>
<organism evidence="1">
    <name type="scientific">Aphanomyces astaci</name>
    <name type="common">Crayfish plague agent</name>
    <dbReference type="NCBI Taxonomy" id="112090"/>
    <lineage>
        <taxon>Eukaryota</taxon>
        <taxon>Sar</taxon>
        <taxon>Stramenopiles</taxon>
        <taxon>Oomycota</taxon>
        <taxon>Saprolegniomycetes</taxon>
        <taxon>Saprolegniales</taxon>
        <taxon>Verrucalvaceae</taxon>
        <taxon>Aphanomyces</taxon>
    </lineage>
</organism>
<accession>W4G165</accession>
<gene>
    <name evidence="1" type="ORF">H257_11581</name>
</gene>